<dbReference type="AlphaFoldDB" id="A0AAE0YYL3"/>
<reference evidence="1" key="1">
    <citation type="journal article" date="2023" name="G3 (Bethesda)">
        <title>A reference genome for the long-term kleptoplast-retaining sea slug Elysia crispata morphotype clarki.</title>
        <authorList>
            <person name="Eastman K.E."/>
            <person name="Pendleton A.L."/>
            <person name="Shaikh M.A."/>
            <person name="Suttiyut T."/>
            <person name="Ogas R."/>
            <person name="Tomko P."/>
            <person name="Gavelis G."/>
            <person name="Widhalm J.R."/>
            <person name="Wisecaver J.H."/>
        </authorList>
    </citation>
    <scope>NUCLEOTIDE SEQUENCE</scope>
    <source>
        <strain evidence="1">ECLA1</strain>
    </source>
</reference>
<sequence>MNKLSYPVRCVWVQTPLVRHVDRGSSVRLGDLLTAHTEDWEVLIDRLRDSIVMKKKYETEKKYENKEKNKPDVCIEEEIEEGGAWEMRGEREKHKEREPLGFQCFPYRAVRGGANLEAQSRSAPRAAAISSDRFPSAVRRGNSSQVTLAPPTSGLLRRWAEIKLEQLDDVQKV</sequence>
<proteinExistence type="predicted"/>
<evidence type="ECO:0000313" key="1">
    <source>
        <dbReference type="EMBL" id="KAK3759500.1"/>
    </source>
</evidence>
<name>A0AAE0YYL3_9GAST</name>
<dbReference type="EMBL" id="JAWDGP010005120">
    <property type="protein sequence ID" value="KAK3759500.1"/>
    <property type="molecule type" value="Genomic_DNA"/>
</dbReference>
<organism evidence="1 2">
    <name type="scientific">Elysia crispata</name>
    <name type="common">lettuce slug</name>
    <dbReference type="NCBI Taxonomy" id="231223"/>
    <lineage>
        <taxon>Eukaryota</taxon>
        <taxon>Metazoa</taxon>
        <taxon>Spiralia</taxon>
        <taxon>Lophotrochozoa</taxon>
        <taxon>Mollusca</taxon>
        <taxon>Gastropoda</taxon>
        <taxon>Heterobranchia</taxon>
        <taxon>Euthyneura</taxon>
        <taxon>Panpulmonata</taxon>
        <taxon>Sacoglossa</taxon>
        <taxon>Placobranchoidea</taxon>
        <taxon>Plakobranchidae</taxon>
        <taxon>Elysia</taxon>
    </lineage>
</organism>
<accession>A0AAE0YYL3</accession>
<comment type="caution">
    <text evidence="1">The sequence shown here is derived from an EMBL/GenBank/DDBJ whole genome shotgun (WGS) entry which is preliminary data.</text>
</comment>
<protein>
    <submittedName>
        <fullName evidence="1">Uncharacterized protein</fullName>
    </submittedName>
</protein>
<gene>
    <name evidence="1" type="ORF">RRG08_062647</name>
</gene>
<dbReference type="Proteomes" id="UP001283361">
    <property type="component" value="Unassembled WGS sequence"/>
</dbReference>
<keyword evidence="2" id="KW-1185">Reference proteome</keyword>
<evidence type="ECO:0000313" key="2">
    <source>
        <dbReference type="Proteomes" id="UP001283361"/>
    </source>
</evidence>